<feature type="compositionally biased region" description="Acidic residues" evidence="5">
    <location>
        <begin position="224"/>
        <end position="239"/>
    </location>
</feature>
<feature type="compositionally biased region" description="Basic and acidic residues" evidence="5">
    <location>
        <begin position="545"/>
        <end position="568"/>
    </location>
</feature>
<keyword evidence="2" id="KW-0853">WD repeat</keyword>
<evidence type="ECO:0000256" key="2">
    <source>
        <dbReference type="ARBA" id="ARBA00022574"/>
    </source>
</evidence>
<comment type="subcellular location">
    <subcellularLocation>
        <location evidence="1">Nucleus</location>
    </subcellularLocation>
</comment>
<name>A0ABY1ULD4_9APIC</name>
<feature type="compositionally biased region" description="Low complexity" evidence="5">
    <location>
        <begin position="309"/>
        <end position="319"/>
    </location>
</feature>
<keyword evidence="4" id="KW-0539">Nucleus</keyword>
<feature type="region of interest" description="Disordered" evidence="5">
    <location>
        <begin position="309"/>
        <end position="329"/>
    </location>
</feature>
<organism evidence="6 7">
    <name type="scientific">Plasmodium gaboni</name>
    <dbReference type="NCBI Taxonomy" id="647221"/>
    <lineage>
        <taxon>Eukaryota</taxon>
        <taxon>Sar</taxon>
        <taxon>Alveolata</taxon>
        <taxon>Apicomplexa</taxon>
        <taxon>Aconoidasida</taxon>
        <taxon>Haemosporida</taxon>
        <taxon>Plasmodiidae</taxon>
        <taxon>Plasmodium</taxon>
        <taxon>Plasmodium (Laverania)</taxon>
    </lineage>
</organism>
<gene>
    <name evidence="6" type="ORF">PGABG01_0701800</name>
</gene>
<dbReference type="InterPro" id="IPR037850">
    <property type="entry name" value="RBBP5/Swd1"/>
</dbReference>
<evidence type="ECO:0000313" key="7">
    <source>
        <dbReference type="Proteomes" id="UP000831156"/>
    </source>
</evidence>
<feature type="compositionally biased region" description="Polar residues" evidence="5">
    <location>
        <begin position="760"/>
        <end position="769"/>
    </location>
</feature>
<feature type="region of interest" description="Disordered" evidence="5">
    <location>
        <begin position="541"/>
        <end position="568"/>
    </location>
</feature>
<sequence>MDICISHLYNRQIKKNILQDLFYKLENYDNEDFLCFDVNSSGNVLVVSTKSKFYFFHIITGTLLYEYCYYNEEEKIEKKLDICEEKLITEKNNPCCEINYDENSKKDEEREKNVSTFEGDGMEEEHVNMKNGGIINYKNCKINNNDQMGYTTAATLTDNNNNNIINFNYDDVVCHNSSSNNSNNNEEIICLNNNISEINFNKGEHTFNMSLNNCNNISEVEHEEREEDEEEVVEEEGDGERDIKKNSELQINDKDIKNYKLIEDNSNENKNCSVNDKNTPLNNKRKFSKLKSTKVKKPKKKYKYKNKNSYNKNMNLNDKNNIKNKNNDINSQKRNTIDNYCDENKYIKKMLFIKNDKYLLCISKRYIHIYKINKYPIRRIIYLDLLYLCCGLETIISKKLFLPCFFSEYFYSLYKENERNIKDEENKMCNDKFVDVFPKMDMKNCKGVKNDEYKKDYDDIKIDDIKEYEKVVIADEAVKKDNSDMMEGKEKGHLDIFKNYYNLYNSLNFTKVRNFDICEIKFMNLQRKKIKWSNKNMNDNTKNNIDNDTKNNIDNDTKNNIDNDTKNNIDNDIKNSTYNHTNNNIPCDKSNGNSYEEKNIYIMDMILCSKEQIPYLSRLYIYENKKLQNNNNTLNTFCDIFMNNYIVDTDNTFPLISIDQMNSIIEENVKEKYLHVKKNTILYSHQNINIMDKMYYPNMGVVNIERYHKNKEEATVQENNITTTTTNNNNNDNNNDNHICSYKNMCDNNEGKIESEKGANDTSNNTKNDLNSDVKRDNINNIYYDKENSHMINIYEKFEKNRKHLKKLLNTNFPVCIYKKVCKRRFKELPTTLNIYDSLDMLLKMNSEKENNANKVDKDIKEKNEAENDNMISMNEEKNILKKFKNHFVIDYSDSVNNNSFTYPSILLRNKNVLKNLNRNVNVDKYKQYIFLGIHSFLFAFELYFVKRKSKGKKKEDKKGDDEYYEEENEYCQEKDVYCQAKDVYCQAKDEYYKQQNDQYNNMNGYHMGRHANSFNVFPKNNYVYKKLEHMKKEIYYIKNKFFKIIRNKHCEKNIKIKYLFKIYLGVTTPLEIVMREKGNILCIRTCDKVFLFKVNYKYNIYDCDILDGYNKMFSSICEKKKKDIKEYNNINMLDNYYNKSYNNNNKRRNYIFSYIDEIRSYHTIHNPIQKEINELCCFSDDIYQTYLLVITLRSGVHTLYIYNLKNIDLQNAIKVNISAYKGFKQIKWTKCYDMLISLSNVGNNILVLKNKHLNNWSFFISDFELIDSNIEVIEDDNEFDIIENIQPKHKNMEDNIWKYIIIYLNLFIKNKVFIQNLVHPSSLFPILYTGYYINSPKYFFYNLSYDLTKQNFLTYRLEEEDDDDDNKCSKLKYVKNRDKCNDFFNIKEHVEAYAKTDEEIYQNINEEMNPMERINLQIKDNSNNIELITPSMKYYLYYKNIINFSI</sequence>
<evidence type="ECO:0000256" key="5">
    <source>
        <dbReference type="SAM" id="MobiDB-lite"/>
    </source>
</evidence>
<keyword evidence="3" id="KW-0677">Repeat</keyword>
<keyword evidence="7" id="KW-1185">Reference proteome</keyword>
<proteinExistence type="predicted"/>
<feature type="region of interest" description="Disordered" evidence="5">
    <location>
        <begin position="751"/>
        <end position="773"/>
    </location>
</feature>
<evidence type="ECO:0000256" key="3">
    <source>
        <dbReference type="ARBA" id="ARBA00022737"/>
    </source>
</evidence>
<dbReference type="PANTHER" id="PTHR44040:SF1">
    <property type="entry name" value="RETINOBLASTOMA-BINDING PROTEIN 5"/>
    <property type="match status" value="1"/>
</dbReference>
<evidence type="ECO:0000313" key="6">
    <source>
        <dbReference type="EMBL" id="SOV12736.1"/>
    </source>
</evidence>
<accession>A0ABY1ULD4</accession>
<feature type="region of interest" description="Disordered" evidence="5">
    <location>
        <begin position="221"/>
        <end position="244"/>
    </location>
</feature>
<dbReference type="PANTHER" id="PTHR44040">
    <property type="entry name" value="RETINOBLASTOMA-BINDING PROTEIN 5"/>
    <property type="match status" value="1"/>
</dbReference>
<evidence type="ECO:0000256" key="4">
    <source>
        <dbReference type="ARBA" id="ARBA00023242"/>
    </source>
</evidence>
<evidence type="ECO:0008006" key="8">
    <source>
        <dbReference type="Google" id="ProtNLM"/>
    </source>
</evidence>
<dbReference type="Proteomes" id="UP000831156">
    <property type="component" value="Chromosome 7"/>
</dbReference>
<dbReference type="EMBL" id="LT969430">
    <property type="protein sequence ID" value="SOV12736.1"/>
    <property type="molecule type" value="Genomic_DNA"/>
</dbReference>
<protein>
    <recommendedName>
        <fullName evidence="8">Anaphase-promoting complex subunit 1</fullName>
    </recommendedName>
</protein>
<reference evidence="6" key="1">
    <citation type="submission" date="2016-09" db="EMBL/GenBank/DDBJ databases">
        <authorList>
            <consortium name="Pathogen Informatics"/>
            <person name="Sun Q."/>
            <person name="Inoue M."/>
        </authorList>
    </citation>
    <scope>NUCLEOTIDE SEQUENCE</scope>
</reference>
<evidence type="ECO:0000256" key="1">
    <source>
        <dbReference type="ARBA" id="ARBA00004123"/>
    </source>
</evidence>